<dbReference type="EMBL" id="BDGJ01000198">
    <property type="protein sequence ID" value="GAW94206.1"/>
    <property type="molecule type" value="Genomic_DNA"/>
</dbReference>
<organism evidence="1 2">
    <name type="scientific">Calderihabitans maritimus</name>
    <dbReference type="NCBI Taxonomy" id="1246530"/>
    <lineage>
        <taxon>Bacteria</taxon>
        <taxon>Bacillati</taxon>
        <taxon>Bacillota</taxon>
        <taxon>Clostridia</taxon>
        <taxon>Neomoorellales</taxon>
        <taxon>Calderihabitantaceae</taxon>
        <taxon>Calderihabitans</taxon>
    </lineage>
</organism>
<keyword evidence="2" id="KW-1185">Reference proteome</keyword>
<sequence>MAWEGFNVITFNTGVLPGAQDITGSFDPATSSQNLLAAKLCKRCR</sequence>
<dbReference type="Proteomes" id="UP000197032">
    <property type="component" value="Unassembled WGS sequence"/>
</dbReference>
<comment type="caution">
    <text evidence="1">The sequence shown here is derived from an EMBL/GenBank/DDBJ whole genome shotgun (WGS) entry which is preliminary data.</text>
</comment>
<dbReference type="AlphaFoldDB" id="A0A1Z5HXE8"/>
<proteinExistence type="predicted"/>
<name>A0A1Z5HXE8_9FIRM</name>
<reference evidence="2" key="1">
    <citation type="journal article" date="2017" name="Appl. Environ. Microbiol.">
        <title>Genomic Analysis of Calderihabitans maritimus KKC1, a Thermophilic, Hydrogenogenic, Carboxydotrophic Bacterium Isolated from Marine Sediment.</title>
        <authorList>
            <person name="Omae K."/>
            <person name="Yoneda Y."/>
            <person name="Fukuyama Y."/>
            <person name="Yoshida T."/>
            <person name="Sako Y."/>
        </authorList>
    </citation>
    <scope>NUCLEOTIDE SEQUENCE [LARGE SCALE GENOMIC DNA]</scope>
    <source>
        <strain evidence="2">KKC1</strain>
    </source>
</reference>
<evidence type="ECO:0000313" key="1">
    <source>
        <dbReference type="EMBL" id="GAW94206.1"/>
    </source>
</evidence>
<protein>
    <submittedName>
        <fullName evidence="1">Uncharacterized protein</fullName>
    </submittedName>
</protein>
<gene>
    <name evidence="1" type="ORF">KKC1_33180</name>
</gene>
<accession>A0A1Z5HXE8</accession>
<evidence type="ECO:0000313" key="2">
    <source>
        <dbReference type="Proteomes" id="UP000197032"/>
    </source>
</evidence>